<dbReference type="PANTHER" id="PTHR47506:SF7">
    <property type="entry name" value="TRANSCRIPTIONAL REGULATORY PROTEIN"/>
    <property type="match status" value="1"/>
</dbReference>
<keyword evidence="2 4" id="KW-0238">DNA-binding</keyword>
<keyword evidence="1" id="KW-0805">Transcription regulation</keyword>
<dbReference type="RefSeq" id="WP_132167742.1">
    <property type="nucleotide sequence ID" value="NZ_SMKX01000033.1"/>
</dbReference>
<feature type="domain" description="HTH tetR-type" evidence="5">
    <location>
        <begin position="10"/>
        <end position="70"/>
    </location>
</feature>
<evidence type="ECO:0000259" key="5">
    <source>
        <dbReference type="PROSITE" id="PS50977"/>
    </source>
</evidence>
<dbReference type="Pfam" id="PF00440">
    <property type="entry name" value="TetR_N"/>
    <property type="match status" value="1"/>
</dbReference>
<proteinExistence type="predicted"/>
<dbReference type="AlphaFoldDB" id="A0A4R4ZNS7"/>
<gene>
    <name evidence="6" type="ORF">E1263_14130</name>
</gene>
<dbReference type="InterPro" id="IPR036271">
    <property type="entry name" value="Tet_transcr_reg_TetR-rel_C_sf"/>
</dbReference>
<dbReference type="OrthoDB" id="7252896at2"/>
<sequence>MGRASRADAAQHREEVVHATSRLLRERGSAGISVQDVMSAAGLTHGGFYKHFASKDELMGIAATEAFEEVLVRMAAMTRDEVVQDYLSVGHRDDPGHGCACTALAPDAAQAEVGSPLRTAYGEGLEKTLDAFAGYETDAEEARRKAVLELATLVGAVTLARAAGQTPLSEEILATVLAELT</sequence>
<dbReference type="SUPFAM" id="SSF48498">
    <property type="entry name" value="Tetracyclin repressor-like, C-terminal domain"/>
    <property type="match status" value="1"/>
</dbReference>
<evidence type="ECO:0000256" key="4">
    <source>
        <dbReference type="PROSITE-ProRule" id="PRU00335"/>
    </source>
</evidence>
<dbReference type="GO" id="GO:0003677">
    <property type="term" value="F:DNA binding"/>
    <property type="evidence" value="ECO:0007669"/>
    <property type="project" value="UniProtKB-UniRule"/>
</dbReference>
<dbReference type="InterPro" id="IPR009057">
    <property type="entry name" value="Homeodomain-like_sf"/>
</dbReference>
<dbReference type="SUPFAM" id="SSF46689">
    <property type="entry name" value="Homeodomain-like"/>
    <property type="match status" value="1"/>
</dbReference>
<dbReference type="InterPro" id="IPR023772">
    <property type="entry name" value="DNA-bd_HTH_TetR-type_CS"/>
</dbReference>
<protein>
    <submittedName>
        <fullName evidence="6">TetR family transcriptional regulator</fullName>
    </submittedName>
</protein>
<dbReference type="PROSITE" id="PS01081">
    <property type="entry name" value="HTH_TETR_1"/>
    <property type="match status" value="1"/>
</dbReference>
<dbReference type="PRINTS" id="PR00455">
    <property type="entry name" value="HTHTETR"/>
</dbReference>
<dbReference type="Proteomes" id="UP000295124">
    <property type="component" value="Unassembled WGS sequence"/>
</dbReference>
<keyword evidence="7" id="KW-1185">Reference proteome</keyword>
<evidence type="ECO:0000313" key="6">
    <source>
        <dbReference type="EMBL" id="TDD59624.1"/>
    </source>
</evidence>
<reference evidence="6 7" key="1">
    <citation type="submission" date="2019-03" db="EMBL/GenBank/DDBJ databases">
        <title>Draft genome sequences of novel Actinobacteria.</title>
        <authorList>
            <person name="Sahin N."/>
            <person name="Ay H."/>
            <person name="Saygin H."/>
        </authorList>
    </citation>
    <scope>NUCLEOTIDE SEQUENCE [LARGE SCALE GENOMIC DNA]</scope>
    <source>
        <strain evidence="6 7">JCM 13523</strain>
    </source>
</reference>
<evidence type="ECO:0000313" key="7">
    <source>
        <dbReference type="Proteomes" id="UP000295124"/>
    </source>
</evidence>
<name>A0A4R4ZNS7_9ACTN</name>
<comment type="caution">
    <text evidence="6">The sequence shown here is derived from an EMBL/GenBank/DDBJ whole genome shotgun (WGS) entry which is preliminary data.</text>
</comment>
<dbReference type="InterPro" id="IPR001647">
    <property type="entry name" value="HTH_TetR"/>
</dbReference>
<evidence type="ECO:0000256" key="2">
    <source>
        <dbReference type="ARBA" id="ARBA00023125"/>
    </source>
</evidence>
<feature type="DNA-binding region" description="H-T-H motif" evidence="4">
    <location>
        <begin position="33"/>
        <end position="52"/>
    </location>
</feature>
<keyword evidence="3" id="KW-0804">Transcription</keyword>
<evidence type="ECO:0000256" key="3">
    <source>
        <dbReference type="ARBA" id="ARBA00023163"/>
    </source>
</evidence>
<dbReference type="Gene3D" id="1.10.357.10">
    <property type="entry name" value="Tetracycline Repressor, domain 2"/>
    <property type="match status" value="1"/>
</dbReference>
<dbReference type="PROSITE" id="PS50977">
    <property type="entry name" value="HTH_TETR_2"/>
    <property type="match status" value="1"/>
</dbReference>
<accession>A0A4R4ZNS7</accession>
<evidence type="ECO:0000256" key="1">
    <source>
        <dbReference type="ARBA" id="ARBA00023015"/>
    </source>
</evidence>
<dbReference type="EMBL" id="SMKX01000033">
    <property type="protein sequence ID" value="TDD59624.1"/>
    <property type="molecule type" value="Genomic_DNA"/>
</dbReference>
<dbReference type="PANTHER" id="PTHR47506">
    <property type="entry name" value="TRANSCRIPTIONAL REGULATORY PROTEIN"/>
    <property type="match status" value="1"/>
</dbReference>
<dbReference type="Gene3D" id="1.10.10.60">
    <property type="entry name" value="Homeodomain-like"/>
    <property type="match status" value="1"/>
</dbReference>
<organism evidence="6 7">
    <name type="scientific">Kribbella antibiotica</name>
    <dbReference type="NCBI Taxonomy" id="190195"/>
    <lineage>
        <taxon>Bacteria</taxon>
        <taxon>Bacillati</taxon>
        <taxon>Actinomycetota</taxon>
        <taxon>Actinomycetes</taxon>
        <taxon>Propionibacteriales</taxon>
        <taxon>Kribbellaceae</taxon>
        <taxon>Kribbella</taxon>
    </lineage>
</organism>